<feature type="transmembrane region" description="Helical" evidence="1">
    <location>
        <begin position="38"/>
        <end position="56"/>
    </location>
</feature>
<comment type="caution">
    <text evidence="2">The sequence shown here is derived from an EMBL/GenBank/DDBJ whole genome shotgun (WGS) entry which is preliminary data.</text>
</comment>
<evidence type="ECO:0000313" key="2">
    <source>
        <dbReference type="EMBL" id="RUS80302.1"/>
    </source>
</evidence>
<protein>
    <submittedName>
        <fullName evidence="2">Uncharacterized protein</fullName>
    </submittedName>
</protein>
<dbReference type="AlphaFoldDB" id="A0A3S1HIT5"/>
<organism evidence="2 3">
    <name type="scientific">Elysia chlorotica</name>
    <name type="common">Eastern emerald elysia</name>
    <name type="synonym">Sea slug</name>
    <dbReference type="NCBI Taxonomy" id="188477"/>
    <lineage>
        <taxon>Eukaryota</taxon>
        <taxon>Metazoa</taxon>
        <taxon>Spiralia</taxon>
        <taxon>Lophotrochozoa</taxon>
        <taxon>Mollusca</taxon>
        <taxon>Gastropoda</taxon>
        <taxon>Heterobranchia</taxon>
        <taxon>Euthyneura</taxon>
        <taxon>Panpulmonata</taxon>
        <taxon>Sacoglossa</taxon>
        <taxon>Placobranchoidea</taxon>
        <taxon>Plakobranchidae</taxon>
        <taxon>Elysia</taxon>
    </lineage>
</organism>
<name>A0A3S1HIT5_ELYCH</name>
<accession>A0A3S1HIT5</accession>
<keyword evidence="3" id="KW-1185">Reference proteome</keyword>
<reference evidence="2 3" key="1">
    <citation type="submission" date="2019-01" db="EMBL/GenBank/DDBJ databases">
        <title>A draft genome assembly of the solar-powered sea slug Elysia chlorotica.</title>
        <authorList>
            <person name="Cai H."/>
            <person name="Li Q."/>
            <person name="Fang X."/>
            <person name="Li J."/>
            <person name="Curtis N.E."/>
            <person name="Altenburger A."/>
            <person name="Shibata T."/>
            <person name="Feng M."/>
            <person name="Maeda T."/>
            <person name="Schwartz J.A."/>
            <person name="Shigenobu S."/>
            <person name="Lundholm N."/>
            <person name="Nishiyama T."/>
            <person name="Yang H."/>
            <person name="Hasebe M."/>
            <person name="Li S."/>
            <person name="Pierce S.K."/>
            <person name="Wang J."/>
        </authorList>
    </citation>
    <scope>NUCLEOTIDE SEQUENCE [LARGE SCALE GENOMIC DNA]</scope>
    <source>
        <strain evidence="2">EC2010</strain>
        <tissue evidence="2">Whole organism of an adult</tissue>
    </source>
</reference>
<feature type="transmembrane region" description="Helical" evidence="1">
    <location>
        <begin position="99"/>
        <end position="121"/>
    </location>
</feature>
<evidence type="ECO:0000313" key="3">
    <source>
        <dbReference type="Proteomes" id="UP000271974"/>
    </source>
</evidence>
<keyword evidence="1" id="KW-0472">Membrane</keyword>
<gene>
    <name evidence="2" type="ORF">EGW08_011940</name>
</gene>
<proteinExistence type="predicted"/>
<evidence type="ECO:0000256" key="1">
    <source>
        <dbReference type="SAM" id="Phobius"/>
    </source>
</evidence>
<dbReference type="Proteomes" id="UP000271974">
    <property type="component" value="Unassembled WGS sequence"/>
</dbReference>
<feature type="transmembrane region" description="Helical" evidence="1">
    <location>
        <begin position="6"/>
        <end position="26"/>
    </location>
</feature>
<dbReference type="EMBL" id="RQTK01000400">
    <property type="protein sequence ID" value="RUS80302.1"/>
    <property type="molecule type" value="Genomic_DNA"/>
</dbReference>
<sequence>MQLGLNLSHLMVTIGSLIVQFWYIFNLKTFSYICNFKYLLEFFFFFAKAFSEFSYFSLFPFPFLVMLCECKVLDSKLEYHVYVVASQGNSIVPLNSNPQTLFCGVFLFCFKAAGIVTYTMLKKCCVN</sequence>
<keyword evidence="1" id="KW-1133">Transmembrane helix</keyword>
<keyword evidence="1" id="KW-0812">Transmembrane</keyword>